<feature type="binding site" evidence="11">
    <location>
        <begin position="200"/>
        <end position="202"/>
    </location>
    <ligand>
        <name>pyridoxal 5'-phosphate</name>
        <dbReference type="ChEBI" id="CHEBI:597326"/>
    </ligand>
</feature>
<keyword evidence="3 11" id="KW-0963">Cytoplasm</keyword>
<comment type="subcellular location">
    <subcellularLocation>
        <location evidence="11">Cytoplasm</location>
    </subcellularLocation>
</comment>
<feature type="binding site" evidence="11">
    <location>
        <position position="238"/>
    </location>
    <ligand>
        <name>pyridoxal 5'-phosphate</name>
        <dbReference type="ChEBI" id="CHEBI:597326"/>
    </ligand>
</feature>
<dbReference type="RefSeq" id="WP_075864505.1">
    <property type="nucleotide sequence ID" value="NZ_BDJL01000003.1"/>
</dbReference>
<name>A0A1L8CZL1_9THEO</name>
<dbReference type="UniPathway" id="UPA00266"/>
<accession>A0A1L8CZL1</accession>
<dbReference type="PIRSF" id="PIRSF005572">
    <property type="entry name" value="NifS"/>
    <property type="match status" value="1"/>
</dbReference>
<organism evidence="14 15">
    <name type="scientific">Carboxydothermus islandicus</name>
    <dbReference type="NCBI Taxonomy" id="661089"/>
    <lineage>
        <taxon>Bacteria</taxon>
        <taxon>Bacillati</taxon>
        <taxon>Bacillota</taxon>
        <taxon>Clostridia</taxon>
        <taxon>Thermoanaerobacterales</taxon>
        <taxon>Thermoanaerobacteraceae</taxon>
        <taxon>Carboxydothermus</taxon>
    </lineage>
</organism>
<evidence type="ECO:0000313" key="14">
    <source>
        <dbReference type="EMBL" id="GAV24299.1"/>
    </source>
</evidence>
<evidence type="ECO:0000256" key="11">
    <source>
        <dbReference type="HAMAP-Rule" id="MF_00331"/>
    </source>
</evidence>
<feature type="binding site" evidence="11">
    <location>
        <begin position="72"/>
        <end position="73"/>
    </location>
    <ligand>
        <name>pyridoxal 5'-phosphate</name>
        <dbReference type="ChEBI" id="CHEBI:597326"/>
    </ligand>
</feature>
<dbReference type="InterPro" id="IPR015424">
    <property type="entry name" value="PyrdxlP-dep_Trfase"/>
</dbReference>
<feature type="binding site" evidence="11">
    <location>
        <position position="180"/>
    </location>
    <ligand>
        <name>pyridoxal 5'-phosphate</name>
        <dbReference type="ChEBI" id="CHEBI:597326"/>
    </ligand>
</feature>
<feature type="domain" description="Aminotransferase class V" evidence="13">
    <location>
        <begin position="4"/>
        <end position="367"/>
    </location>
</feature>
<dbReference type="GO" id="GO:0031071">
    <property type="term" value="F:cysteine desulfurase activity"/>
    <property type="evidence" value="ECO:0007669"/>
    <property type="project" value="UniProtKB-UniRule"/>
</dbReference>
<evidence type="ECO:0000256" key="3">
    <source>
        <dbReference type="ARBA" id="ARBA00022490"/>
    </source>
</evidence>
<dbReference type="InterPro" id="IPR000192">
    <property type="entry name" value="Aminotrans_V_dom"/>
</dbReference>
<dbReference type="GO" id="GO:0030170">
    <property type="term" value="F:pyridoxal phosphate binding"/>
    <property type="evidence" value="ECO:0007669"/>
    <property type="project" value="UniProtKB-UniRule"/>
</dbReference>
<dbReference type="PROSITE" id="PS00595">
    <property type="entry name" value="AA_TRANSFER_CLASS_5"/>
    <property type="match status" value="1"/>
</dbReference>
<dbReference type="GO" id="GO:0044571">
    <property type="term" value="P:[2Fe-2S] cluster assembly"/>
    <property type="evidence" value="ECO:0007669"/>
    <property type="project" value="UniProtKB-UniRule"/>
</dbReference>
<comment type="function">
    <text evidence="11">Master enzyme that delivers sulfur to a number of partners involved in Fe-S cluster assembly, tRNA modification or cofactor biosynthesis. Catalyzes the removal of elemental sulfur atoms from cysteine to produce alanine. Functions as a sulfur delivery protein for Fe-S cluster synthesis onto IscU, an Fe-S scaffold assembly protein, as well as other S acceptor proteins.</text>
</comment>
<evidence type="ECO:0000256" key="12">
    <source>
        <dbReference type="RuleBase" id="RU004504"/>
    </source>
</evidence>
<feature type="binding site" evidence="11">
    <location>
        <position position="152"/>
    </location>
    <ligand>
        <name>pyridoxal 5'-phosphate</name>
        <dbReference type="ChEBI" id="CHEBI:597326"/>
    </ligand>
</feature>
<sequence>MERIYLDHGATTPLAREVLEEMMPYLTEKFGNPSSIHAFGREARKAIEDAREKVAKAINASDPGEIVFTGGGTEADNLAIKGIARAYKHKGNHIITSAVEHHAVLDACLALQKEGFEVTVLPVDEYGMVSVEDVKKAITDKTILITIMHANNEVGTIQPIAEIGEIAREKGIYFHTDAVQTVGKIPVDVKELKVDLLSLSAHKIYGPKGVGALYVRKGLKLEPLANGGGQERKRRPGTENVAGIVGLGKAIELAVAEMPEESARLTKLRDKLIKGVLDKIPYVRLNGHPTKRLPHNANFSVEFVEGESMLLMLDMKGIAASSGSACTSGSLDPSHVLLAMGIPHEVAHGSLRLTLGKANTEEQIDYVLEVLPGIVERLREMSPLYNQKILGGE</sequence>
<keyword evidence="7 11" id="KW-0663">Pyridoxal phosphate</keyword>
<dbReference type="FunFam" id="3.40.640.10:FF:000003">
    <property type="entry name" value="Cysteine desulfurase IscS"/>
    <property type="match status" value="1"/>
</dbReference>
<dbReference type="InterPro" id="IPR020578">
    <property type="entry name" value="Aminotrans_V_PyrdxlP_BS"/>
</dbReference>
<keyword evidence="9 11" id="KW-0411">Iron-sulfur</keyword>
<evidence type="ECO:0000256" key="4">
    <source>
        <dbReference type="ARBA" id="ARBA00022679"/>
    </source>
</evidence>
<evidence type="ECO:0000256" key="6">
    <source>
        <dbReference type="ARBA" id="ARBA00022723"/>
    </source>
</evidence>
<keyword evidence="5 11" id="KW-0001">2Fe-2S</keyword>
<dbReference type="Gene3D" id="3.90.1150.10">
    <property type="entry name" value="Aspartate Aminotransferase, domain 1"/>
    <property type="match status" value="1"/>
</dbReference>
<dbReference type="Pfam" id="PF00266">
    <property type="entry name" value="Aminotran_5"/>
    <property type="match status" value="1"/>
</dbReference>
<keyword evidence="4 11" id="KW-0808">Transferase</keyword>
<feature type="active site" description="Cysteine persulfide intermediate" evidence="11">
    <location>
        <position position="326"/>
    </location>
</feature>
<dbReference type="InterPro" id="IPR016454">
    <property type="entry name" value="Cysteine_dSase"/>
</dbReference>
<protein>
    <recommendedName>
        <fullName evidence="11">Cysteine desulfurase IscS</fullName>
        <ecNumber evidence="11">2.8.1.7</ecNumber>
    </recommendedName>
</protein>
<reference evidence="15" key="1">
    <citation type="submission" date="2016-12" db="EMBL/GenBank/DDBJ databases">
        <title>Draft Genome Sequences od Carboxydothermus pertinax and islandicus, Hydrogenogenic Carboxydotrophic Bacteria.</title>
        <authorList>
            <person name="Fukuyama Y."/>
            <person name="Ohmae K."/>
            <person name="Yoneda Y."/>
            <person name="Yoshida T."/>
            <person name="Sako Y."/>
        </authorList>
    </citation>
    <scope>NUCLEOTIDE SEQUENCE [LARGE SCALE GENOMIC DNA]</scope>
    <source>
        <strain evidence="15">SET</strain>
    </source>
</reference>
<evidence type="ECO:0000256" key="9">
    <source>
        <dbReference type="ARBA" id="ARBA00023014"/>
    </source>
</evidence>
<dbReference type="NCBIfam" id="NF002806">
    <property type="entry name" value="PRK02948.1"/>
    <property type="match status" value="1"/>
</dbReference>
<feature type="modified residue" description="N6-(pyridoxal phosphate)lysine" evidence="11">
    <location>
        <position position="203"/>
    </location>
</feature>
<dbReference type="EC" id="2.8.1.7" evidence="11"/>
<gene>
    <name evidence="11" type="primary">iscS</name>
    <name evidence="14" type="ORF">ciss_02320</name>
</gene>
<dbReference type="PANTHER" id="PTHR11601">
    <property type="entry name" value="CYSTEINE DESULFURYLASE FAMILY MEMBER"/>
    <property type="match status" value="1"/>
</dbReference>
<dbReference type="OrthoDB" id="9808002at2"/>
<dbReference type="GO" id="GO:0046872">
    <property type="term" value="F:metal ion binding"/>
    <property type="evidence" value="ECO:0007669"/>
    <property type="project" value="UniProtKB-KW"/>
</dbReference>
<comment type="catalytic activity">
    <reaction evidence="10 11">
        <text>(sulfur carrier)-H + L-cysteine = (sulfur carrier)-SH + L-alanine</text>
        <dbReference type="Rhea" id="RHEA:43892"/>
        <dbReference type="Rhea" id="RHEA-COMP:14737"/>
        <dbReference type="Rhea" id="RHEA-COMP:14739"/>
        <dbReference type="ChEBI" id="CHEBI:29917"/>
        <dbReference type="ChEBI" id="CHEBI:35235"/>
        <dbReference type="ChEBI" id="CHEBI:57972"/>
        <dbReference type="ChEBI" id="CHEBI:64428"/>
        <dbReference type="EC" id="2.8.1.7"/>
    </reaction>
</comment>
<dbReference type="SUPFAM" id="SSF53383">
    <property type="entry name" value="PLP-dependent transferases"/>
    <property type="match status" value="1"/>
</dbReference>
<dbReference type="Proteomes" id="UP000187338">
    <property type="component" value="Unassembled WGS sequence"/>
</dbReference>
<evidence type="ECO:0000256" key="2">
    <source>
        <dbReference type="ARBA" id="ARBA00006490"/>
    </source>
</evidence>
<dbReference type="EMBL" id="BDJL01000003">
    <property type="protein sequence ID" value="GAV24299.1"/>
    <property type="molecule type" value="Genomic_DNA"/>
</dbReference>
<comment type="similarity">
    <text evidence="2 11">Belongs to the class-V pyridoxal-phosphate-dependent aminotransferase family. NifS/IscS subfamily.</text>
</comment>
<evidence type="ECO:0000256" key="5">
    <source>
        <dbReference type="ARBA" id="ARBA00022714"/>
    </source>
</evidence>
<comment type="cofactor">
    <cofactor evidence="1 11 12">
        <name>pyridoxal 5'-phosphate</name>
        <dbReference type="ChEBI" id="CHEBI:597326"/>
    </cofactor>
</comment>
<keyword evidence="8 11" id="KW-0408">Iron</keyword>
<dbReference type="GO" id="GO:0006520">
    <property type="term" value="P:amino acid metabolic process"/>
    <property type="evidence" value="ECO:0007669"/>
    <property type="project" value="InterPro"/>
</dbReference>
<dbReference type="Gene3D" id="3.40.640.10">
    <property type="entry name" value="Type I PLP-dependent aspartate aminotransferase-like (Major domain)"/>
    <property type="match status" value="1"/>
</dbReference>
<comment type="pathway">
    <text evidence="11">Cofactor biosynthesis; iron-sulfur cluster biosynthesis.</text>
</comment>
<keyword evidence="6 11" id="KW-0479">Metal-binding</keyword>
<dbReference type="HAMAP" id="MF_00331">
    <property type="entry name" value="Cys_desulf_IscS"/>
    <property type="match status" value="1"/>
</dbReference>
<comment type="caution">
    <text evidence="14">The sequence shown here is derived from an EMBL/GenBank/DDBJ whole genome shotgun (WGS) entry which is preliminary data.</text>
</comment>
<dbReference type="STRING" id="661089.ciss_02320"/>
<dbReference type="InterPro" id="IPR010240">
    <property type="entry name" value="Cys_deSase_IscS"/>
</dbReference>
<dbReference type="Gene3D" id="1.10.260.50">
    <property type="match status" value="1"/>
</dbReference>
<feature type="binding site" description="via persulfide group" evidence="11">
    <location>
        <position position="326"/>
    </location>
    <ligand>
        <name>[2Fe-2S] cluster</name>
        <dbReference type="ChEBI" id="CHEBI:190135"/>
        <note>ligand shared with IscU</note>
    </ligand>
</feature>
<evidence type="ECO:0000256" key="7">
    <source>
        <dbReference type="ARBA" id="ARBA00022898"/>
    </source>
</evidence>
<dbReference type="GO" id="GO:0051537">
    <property type="term" value="F:2 iron, 2 sulfur cluster binding"/>
    <property type="evidence" value="ECO:0007669"/>
    <property type="project" value="UniProtKB-UniRule"/>
</dbReference>
<dbReference type="PANTHER" id="PTHR11601:SF34">
    <property type="entry name" value="CYSTEINE DESULFURASE"/>
    <property type="match status" value="1"/>
</dbReference>
<dbReference type="InterPro" id="IPR015422">
    <property type="entry name" value="PyrdxlP-dep_Trfase_small"/>
</dbReference>
<proteinExistence type="inferred from homology"/>
<comment type="subunit">
    <text evidence="11">Homodimer. Forms a heterotetramer with IscU, interacts with other sulfur acceptors.</text>
</comment>
<keyword evidence="15" id="KW-1185">Reference proteome</keyword>
<dbReference type="InterPro" id="IPR017772">
    <property type="entry name" value="Cys_deSase_NifS_bac/arc"/>
</dbReference>
<evidence type="ECO:0000259" key="13">
    <source>
        <dbReference type="Pfam" id="PF00266"/>
    </source>
</evidence>
<dbReference type="InterPro" id="IPR015421">
    <property type="entry name" value="PyrdxlP-dep_Trfase_major"/>
</dbReference>
<dbReference type="GO" id="GO:1990221">
    <property type="term" value="C:L-cysteine desulfurase complex"/>
    <property type="evidence" value="ECO:0007669"/>
    <property type="project" value="UniProtKB-ARBA"/>
</dbReference>
<dbReference type="NCBIfam" id="TIGR03402">
    <property type="entry name" value="FeS_nifS"/>
    <property type="match status" value="1"/>
</dbReference>
<evidence type="ECO:0000256" key="10">
    <source>
        <dbReference type="ARBA" id="ARBA00050776"/>
    </source>
</evidence>
<dbReference type="AlphaFoldDB" id="A0A1L8CZL1"/>
<evidence type="ECO:0000256" key="8">
    <source>
        <dbReference type="ARBA" id="ARBA00023004"/>
    </source>
</evidence>
<evidence type="ECO:0000313" key="15">
    <source>
        <dbReference type="Proteomes" id="UP000187338"/>
    </source>
</evidence>
<evidence type="ECO:0000256" key="1">
    <source>
        <dbReference type="ARBA" id="ARBA00001933"/>
    </source>
</evidence>